<evidence type="ECO:0000313" key="11">
    <source>
        <dbReference type="Proteomes" id="UP000879542"/>
    </source>
</evidence>
<keyword evidence="3 8" id="KW-0436">Ligase</keyword>
<dbReference type="InterPro" id="IPR014729">
    <property type="entry name" value="Rossmann-like_a/b/a_fold"/>
</dbReference>
<comment type="similarity">
    <text evidence="8">Belongs to the tRNA(Ile)-lysidine synthase family.</text>
</comment>
<dbReference type="InterPro" id="IPR012796">
    <property type="entry name" value="Lysidine-tRNA-synth_C"/>
</dbReference>
<dbReference type="Gene3D" id="1.20.59.20">
    <property type="match status" value="1"/>
</dbReference>
<keyword evidence="6 8" id="KW-0067">ATP-binding</keyword>
<dbReference type="GO" id="GO:0006400">
    <property type="term" value="P:tRNA modification"/>
    <property type="evidence" value="ECO:0007669"/>
    <property type="project" value="UniProtKB-UniRule"/>
</dbReference>
<evidence type="ECO:0000256" key="8">
    <source>
        <dbReference type="HAMAP-Rule" id="MF_01161"/>
    </source>
</evidence>
<comment type="subcellular location">
    <subcellularLocation>
        <location evidence="1 8">Cytoplasm</location>
    </subcellularLocation>
</comment>
<comment type="caution">
    <text evidence="10">The sequence shown here is derived from an EMBL/GenBank/DDBJ whole genome shotgun (WGS) entry which is preliminary data.</text>
</comment>
<dbReference type="Gene3D" id="3.50.40.10">
    <property type="entry name" value="Phenylalanyl-trna Synthetase, Chain B, domain 3"/>
    <property type="match status" value="1"/>
</dbReference>
<dbReference type="Gene3D" id="3.40.50.620">
    <property type="entry name" value="HUPs"/>
    <property type="match status" value="1"/>
</dbReference>
<evidence type="ECO:0000256" key="1">
    <source>
        <dbReference type="ARBA" id="ARBA00004496"/>
    </source>
</evidence>
<evidence type="ECO:0000256" key="3">
    <source>
        <dbReference type="ARBA" id="ARBA00022598"/>
    </source>
</evidence>
<feature type="binding site" evidence="8">
    <location>
        <begin position="27"/>
        <end position="32"/>
    </location>
    <ligand>
        <name>ATP</name>
        <dbReference type="ChEBI" id="CHEBI:30616"/>
    </ligand>
</feature>
<keyword evidence="5 8" id="KW-0547">Nucleotide-binding</keyword>
<dbReference type="SUPFAM" id="SSF52402">
    <property type="entry name" value="Adenine nucleotide alpha hydrolases-like"/>
    <property type="match status" value="1"/>
</dbReference>
<comment type="domain">
    <text evidence="8">The N-terminal region contains the highly conserved SGGXDS motif, predicted to be a P-loop motif involved in ATP binding.</text>
</comment>
<name>A0A9P3YR28_CLODI</name>
<accession>A0A9P3YR28</accession>
<dbReference type="GO" id="GO:0032267">
    <property type="term" value="F:tRNA(Ile)-lysidine synthase activity"/>
    <property type="evidence" value="ECO:0007669"/>
    <property type="project" value="UniProtKB-EC"/>
</dbReference>
<evidence type="ECO:0000256" key="7">
    <source>
        <dbReference type="ARBA" id="ARBA00048539"/>
    </source>
</evidence>
<comment type="catalytic activity">
    <reaction evidence="7 8">
        <text>cytidine(34) in tRNA(Ile2) + L-lysine + ATP = lysidine(34) in tRNA(Ile2) + AMP + diphosphate + H(+)</text>
        <dbReference type="Rhea" id="RHEA:43744"/>
        <dbReference type="Rhea" id="RHEA-COMP:10625"/>
        <dbReference type="Rhea" id="RHEA-COMP:10670"/>
        <dbReference type="ChEBI" id="CHEBI:15378"/>
        <dbReference type="ChEBI" id="CHEBI:30616"/>
        <dbReference type="ChEBI" id="CHEBI:32551"/>
        <dbReference type="ChEBI" id="CHEBI:33019"/>
        <dbReference type="ChEBI" id="CHEBI:82748"/>
        <dbReference type="ChEBI" id="CHEBI:83665"/>
        <dbReference type="ChEBI" id="CHEBI:456215"/>
        <dbReference type="EC" id="6.3.4.19"/>
    </reaction>
</comment>
<keyword evidence="4 8" id="KW-0819">tRNA processing</keyword>
<dbReference type="Pfam" id="PF01171">
    <property type="entry name" value="ATP_bind_3"/>
    <property type="match status" value="1"/>
</dbReference>
<protein>
    <recommendedName>
        <fullName evidence="8">tRNA(Ile)-lysidine synthase</fullName>
        <ecNumber evidence="8">6.3.4.19</ecNumber>
    </recommendedName>
    <alternativeName>
        <fullName evidence="8">tRNA(Ile)-2-lysyl-cytidine synthase</fullName>
    </alternativeName>
    <alternativeName>
        <fullName evidence="8">tRNA(Ile)-lysidine synthetase</fullName>
    </alternativeName>
</protein>
<dbReference type="GO" id="GO:0005737">
    <property type="term" value="C:cytoplasm"/>
    <property type="evidence" value="ECO:0007669"/>
    <property type="project" value="UniProtKB-SubCell"/>
</dbReference>
<organism evidence="10 11">
    <name type="scientific">Clostridioides difficile</name>
    <name type="common">Peptoclostridium difficile</name>
    <dbReference type="NCBI Taxonomy" id="1496"/>
    <lineage>
        <taxon>Bacteria</taxon>
        <taxon>Bacillati</taxon>
        <taxon>Bacillota</taxon>
        <taxon>Clostridia</taxon>
        <taxon>Peptostreptococcales</taxon>
        <taxon>Peptostreptococcaceae</taxon>
        <taxon>Clostridioides</taxon>
    </lineage>
</organism>
<dbReference type="RefSeq" id="WP_003425989.1">
    <property type="nucleotide sequence ID" value="NZ_AP025558.1"/>
</dbReference>
<dbReference type="NCBIfam" id="TIGR02433">
    <property type="entry name" value="lysidine_TilS_C"/>
    <property type="match status" value="1"/>
</dbReference>
<dbReference type="PANTHER" id="PTHR43033">
    <property type="entry name" value="TRNA(ILE)-LYSIDINE SYNTHASE-RELATED"/>
    <property type="match status" value="1"/>
</dbReference>
<dbReference type="HAMAP" id="MF_01161">
    <property type="entry name" value="tRNA_Ile_lys_synt"/>
    <property type="match status" value="1"/>
</dbReference>
<dbReference type="PANTHER" id="PTHR43033:SF1">
    <property type="entry name" value="TRNA(ILE)-LYSIDINE SYNTHASE-RELATED"/>
    <property type="match status" value="1"/>
</dbReference>
<dbReference type="Pfam" id="PF11734">
    <property type="entry name" value="TilS_C"/>
    <property type="match status" value="1"/>
</dbReference>
<dbReference type="EMBL" id="DAEQIJ010000010">
    <property type="protein sequence ID" value="HBH2620449.1"/>
    <property type="molecule type" value="Genomic_DNA"/>
</dbReference>
<dbReference type="Proteomes" id="UP000879542">
    <property type="component" value="Unassembled WGS sequence"/>
</dbReference>
<feature type="domain" description="Lysidine-tRNA(Ile) synthetase C-terminal" evidence="9">
    <location>
        <begin position="387"/>
        <end position="457"/>
    </location>
</feature>
<dbReference type="GO" id="GO:0005524">
    <property type="term" value="F:ATP binding"/>
    <property type="evidence" value="ECO:0007669"/>
    <property type="project" value="UniProtKB-UniRule"/>
</dbReference>
<evidence type="ECO:0000259" key="9">
    <source>
        <dbReference type="SMART" id="SM00977"/>
    </source>
</evidence>
<dbReference type="InterPro" id="IPR012795">
    <property type="entry name" value="tRNA_Ile_lys_synt_N"/>
</dbReference>
<dbReference type="SMART" id="SM00977">
    <property type="entry name" value="TilS_C"/>
    <property type="match status" value="1"/>
</dbReference>
<evidence type="ECO:0000256" key="2">
    <source>
        <dbReference type="ARBA" id="ARBA00022490"/>
    </source>
</evidence>
<dbReference type="InterPro" id="IPR020825">
    <property type="entry name" value="Phe-tRNA_synthase-like_B3/B4"/>
</dbReference>
<dbReference type="CDD" id="cd01992">
    <property type="entry name" value="TilS_N"/>
    <property type="match status" value="1"/>
</dbReference>
<dbReference type="InterPro" id="IPR011063">
    <property type="entry name" value="TilS/TtcA_N"/>
</dbReference>
<evidence type="ECO:0000313" key="10">
    <source>
        <dbReference type="EMBL" id="HBH2620449.1"/>
    </source>
</evidence>
<evidence type="ECO:0000256" key="5">
    <source>
        <dbReference type="ARBA" id="ARBA00022741"/>
    </source>
</evidence>
<reference evidence="10" key="1">
    <citation type="journal article" date="2018" name="Genome Biol.">
        <title>SKESA: strategic k-mer extension for scrupulous assemblies.</title>
        <authorList>
            <person name="Souvorov A."/>
            <person name="Agarwala R."/>
            <person name="Lipman D.J."/>
        </authorList>
    </citation>
    <scope>NUCLEOTIDE SEQUENCE</scope>
    <source>
        <strain evidence="10">Clostridioides</strain>
    </source>
</reference>
<gene>
    <name evidence="8 10" type="primary">tilS</name>
    <name evidence="10" type="ORF">KRQ00_002215</name>
</gene>
<dbReference type="NCBIfam" id="TIGR02432">
    <property type="entry name" value="lysidine_TilS_N"/>
    <property type="match status" value="1"/>
</dbReference>
<dbReference type="InterPro" id="IPR012094">
    <property type="entry name" value="tRNA_Ile_lys_synt"/>
</dbReference>
<reference evidence="10" key="2">
    <citation type="submission" date="2021-06" db="EMBL/GenBank/DDBJ databases">
        <authorList>
            <consortium name="NCBI Pathogen Detection Project"/>
        </authorList>
    </citation>
    <scope>NUCLEOTIDE SEQUENCE</scope>
    <source>
        <strain evidence="10">Clostridioides</strain>
    </source>
</reference>
<evidence type="ECO:0000256" key="6">
    <source>
        <dbReference type="ARBA" id="ARBA00022840"/>
    </source>
</evidence>
<evidence type="ECO:0000256" key="4">
    <source>
        <dbReference type="ARBA" id="ARBA00022694"/>
    </source>
</evidence>
<proteinExistence type="inferred from homology"/>
<keyword evidence="2 8" id="KW-0963">Cytoplasm</keyword>
<dbReference type="AlphaFoldDB" id="A0A9P3YR28"/>
<dbReference type="SUPFAM" id="SSF82829">
    <property type="entry name" value="MesJ substrate recognition domain-like"/>
    <property type="match status" value="1"/>
</dbReference>
<dbReference type="EC" id="6.3.4.19" evidence="8"/>
<dbReference type="SUPFAM" id="SSF56037">
    <property type="entry name" value="PheT/TilS domain"/>
    <property type="match status" value="1"/>
</dbReference>
<comment type="function">
    <text evidence="8">Ligates lysine onto the cytidine present at position 34 of the AUA codon-specific tRNA(Ile) that contains the anticodon CAU, in an ATP-dependent manner. Cytidine is converted to lysidine, thus changing the amino acid specificity of the tRNA from methionine to isoleucine.</text>
</comment>
<sequence length="462" mass="53581">MIFDKVLSTINKHNLIQKGDKIVLGLSGGPDSVCLLHVLNRLKKDFNIEIYAAHLNHQIRGIEAQKDALYVSKLCEDMGIVFFVKSINVPKYCENEGLSLEEGARKLRYEMFYEIKDKIKANKIAIGHNLNDQAETVMMRIMRGTGLKGLKGIDYIRDNCIIRPILDVERNEIEEYCEAYNLNPRIDKTNLENIYTRNKIRLDLLPYMKDNFNSNVIESIVRMSNSLKSDNDYIEKEAEAKFREVSNIKEKGFVEINLDDFVCLHDAIKVRVLRNSIKHILGDTNFVDQRHIEDIMSLEDNSKVNKMLTLPRNIFVYRKKDSIILTNEEIVNEEIEFYYNVPSNGFIKIKELKQIIETQVMSIDRYKSMKLDNSSKGFDFNKVKGGIVIRSRRQGDKIKLAMGSKKVKDLFIDLKIPREERCKIPIITDSEGIICVGDYKISENYKIDENTKEVLKINFNKL</sequence>